<dbReference type="AlphaFoldDB" id="E2A6E2"/>
<feature type="signal peptide" evidence="1">
    <location>
        <begin position="1"/>
        <end position="19"/>
    </location>
</feature>
<evidence type="ECO:0000313" key="3">
    <source>
        <dbReference type="Proteomes" id="UP000000311"/>
    </source>
</evidence>
<dbReference type="InParanoid" id="E2A6E2"/>
<protein>
    <submittedName>
        <fullName evidence="2">Protein G12</fullName>
    </submittedName>
</protein>
<dbReference type="OMA" id="LWENEIF"/>
<evidence type="ECO:0000313" key="2">
    <source>
        <dbReference type="EMBL" id="EFN71027.1"/>
    </source>
</evidence>
<keyword evidence="3" id="KW-1185">Reference proteome</keyword>
<feature type="chain" id="PRO_5003156463" evidence="1">
    <location>
        <begin position="20"/>
        <end position="222"/>
    </location>
</feature>
<dbReference type="Proteomes" id="UP000000311">
    <property type="component" value="Unassembled WGS sequence"/>
</dbReference>
<accession>E2A6E2</accession>
<sequence length="222" mass="25488">MKFTLTLSAILVIIGLGQAHQFANFGKGPLHEDFQDFLDLLPLEKISNIVEDYWNNDPELKAAIEYVFTSGLLKDFYTEYEAIPQVIEYFNYLQKEGIDIYSAINEINKILDIKELVPPRMSYTNSTIQKRTGGIAGYYKDLFATLPLDKIIHLYAQKLKTSLAFVRYINEIKSNNYQQIVNKVYEIKSFKIMNNGLKSKGVNTEISEDIMYIVFGLNVPSN</sequence>
<name>E2A6E2_CAMFO</name>
<reference evidence="2 3" key="1">
    <citation type="journal article" date="2010" name="Science">
        <title>Genomic comparison of the ants Camponotus floridanus and Harpegnathos saltator.</title>
        <authorList>
            <person name="Bonasio R."/>
            <person name="Zhang G."/>
            <person name="Ye C."/>
            <person name="Mutti N.S."/>
            <person name="Fang X."/>
            <person name="Qin N."/>
            <person name="Donahue G."/>
            <person name="Yang P."/>
            <person name="Li Q."/>
            <person name="Li C."/>
            <person name="Zhang P."/>
            <person name="Huang Z."/>
            <person name="Berger S.L."/>
            <person name="Reinberg D."/>
            <person name="Wang J."/>
            <person name="Liebig J."/>
        </authorList>
    </citation>
    <scope>NUCLEOTIDE SEQUENCE [LARGE SCALE GENOMIC DNA]</scope>
    <source>
        <strain evidence="3">C129</strain>
    </source>
</reference>
<dbReference type="PANTHER" id="PTHR21163">
    <property type="entry name" value="PROTEIN G12"/>
    <property type="match status" value="1"/>
</dbReference>
<dbReference type="EMBL" id="GL437123">
    <property type="protein sequence ID" value="EFN71027.1"/>
    <property type="molecule type" value="Genomic_DNA"/>
</dbReference>
<gene>
    <name evidence="2" type="ORF">EAG_09917</name>
</gene>
<evidence type="ECO:0000256" key="1">
    <source>
        <dbReference type="SAM" id="SignalP"/>
    </source>
</evidence>
<organism evidence="3">
    <name type="scientific">Camponotus floridanus</name>
    <name type="common">Florida carpenter ant</name>
    <dbReference type="NCBI Taxonomy" id="104421"/>
    <lineage>
        <taxon>Eukaryota</taxon>
        <taxon>Metazoa</taxon>
        <taxon>Ecdysozoa</taxon>
        <taxon>Arthropoda</taxon>
        <taxon>Hexapoda</taxon>
        <taxon>Insecta</taxon>
        <taxon>Pterygota</taxon>
        <taxon>Neoptera</taxon>
        <taxon>Endopterygota</taxon>
        <taxon>Hymenoptera</taxon>
        <taxon>Apocrita</taxon>
        <taxon>Aculeata</taxon>
        <taxon>Formicoidea</taxon>
        <taxon>Formicidae</taxon>
        <taxon>Formicinae</taxon>
        <taxon>Camponotus</taxon>
    </lineage>
</organism>
<dbReference type="OrthoDB" id="7882129at2759"/>
<proteinExistence type="predicted"/>
<dbReference type="Pfam" id="PF06757">
    <property type="entry name" value="Ins_allergen_rp"/>
    <property type="match status" value="1"/>
</dbReference>
<keyword evidence="1" id="KW-0732">Signal</keyword>
<dbReference type="InterPro" id="IPR010629">
    <property type="entry name" value="Ins_allergen"/>
</dbReference>
<dbReference type="PANTHER" id="PTHR21163:SF1">
    <property type="entry name" value="PROTEIN G12"/>
    <property type="match status" value="1"/>
</dbReference>